<dbReference type="AlphaFoldDB" id="A0A0G2EYB7"/>
<dbReference type="GO" id="GO:0016301">
    <property type="term" value="F:kinase activity"/>
    <property type="evidence" value="ECO:0007669"/>
    <property type="project" value="UniProtKB-KW"/>
</dbReference>
<keyword evidence="4 5" id="KW-0472">Membrane</keyword>
<evidence type="ECO:0000313" key="6">
    <source>
        <dbReference type="EMBL" id="KKY27066.1"/>
    </source>
</evidence>
<dbReference type="PANTHER" id="PTHR23502:SF160">
    <property type="entry name" value="MAJOR FACILITATOR SUPERFAMILY (MFS) PROFILE DOMAIN-CONTAINING PROTEIN-RELATED"/>
    <property type="match status" value="1"/>
</dbReference>
<accession>A0A0G2EYB7</accession>
<dbReference type="EMBL" id="LCWF01000030">
    <property type="protein sequence ID" value="KKY27066.1"/>
    <property type="molecule type" value="Genomic_DNA"/>
</dbReference>
<evidence type="ECO:0000256" key="2">
    <source>
        <dbReference type="ARBA" id="ARBA00022692"/>
    </source>
</evidence>
<feature type="transmembrane region" description="Helical" evidence="5">
    <location>
        <begin position="371"/>
        <end position="393"/>
    </location>
</feature>
<dbReference type="PANTHER" id="PTHR23502">
    <property type="entry name" value="MAJOR FACILITATOR SUPERFAMILY"/>
    <property type="match status" value="1"/>
</dbReference>
<feature type="transmembrane region" description="Helical" evidence="5">
    <location>
        <begin position="199"/>
        <end position="219"/>
    </location>
</feature>
<comment type="caution">
    <text evidence="6">The sequence shown here is derived from an EMBL/GenBank/DDBJ whole genome shotgun (WGS) entry which is preliminary data.</text>
</comment>
<feature type="transmembrane region" description="Helical" evidence="5">
    <location>
        <begin position="400"/>
        <end position="426"/>
    </location>
</feature>
<organism evidence="6 7">
    <name type="scientific">Phaeomoniella chlamydospora</name>
    <name type="common">Phaeoacremonium chlamydosporum</name>
    <dbReference type="NCBI Taxonomy" id="158046"/>
    <lineage>
        <taxon>Eukaryota</taxon>
        <taxon>Fungi</taxon>
        <taxon>Dikarya</taxon>
        <taxon>Ascomycota</taxon>
        <taxon>Pezizomycotina</taxon>
        <taxon>Eurotiomycetes</taxon>
        <taxon>Chaetothyriomycetidae</taxon>
        <taxon>Phaeomoniellales</taxon>
        <taxon>Phaeomoniellaceae</taxon>
        <taxon>Phaeomoniella</taxon>
    </lineage>
</organism>
<evidence type="ECO:0000256" key="5">
    <source>
        <dbReference type="SAM" id="Phobius"/>
    </source>
</evidence>
<feature type="transmembrane region" description="Helical" evidence="5">
    <location>
        <begin position="161"/>
        <end position="187"/>
    </location>
</feature>
<dbReference type="Proteomes" id="UP000053317">
    <property type="component" value="Unassembled WGS sequence"/>
</dbReference>
<dbReference type="GO" id="GO:0022857">
    <property type="term" value="F:transmembrane transporter activity"/>
    <property type="evidence" value="ECO:0007669"/>
    <property type="project" value="InterPro"/>
</dbReference>
<feature type="transmembrane region" description="Helical" evidence="5">
    <location>
        <begin position="285"/>
        <end position="311"/>
    </location>
</feature>
<dbReference type="InterPro" id="IPR011701">
    <property type="entry name" value="MFS"/>
</dbReference>
<evidence type="ECO:0000313" key="7">
    <source>
        <dbReference type="Proteomes" id="UP000053317"/>
    </source>
</evidence>
<dbReference type="InterPro" id="IPR036259">
    <property type="entry name" value="MFS_trans_sf"/>
</dbReference>
<keyword evidence="2 5" id="KW-0812">Transmembrane</keyword>
<evidence type="ECO:0000256" key="4">
    <source>
        <dbReference type="ARBA" id="ARBA00023136"/>
    </source>
</evidence>
<sequence length="465" mass="50800">MATKLGHHDAIPHLVHSHAHEEDIPGTVNLRAVEGDDTGYGQALFPVPAVDPNDPLQWPKYKKNMILVVCALYSFLGNAALVGPSPYITIWAEEFGISATSSSNLISYPNLAYGFGALLLVPLYLKIGRRPVMLLSMIAFCAGLIGASRCNTFAGLMGARVIHAFGSGALADFLVCLCLGATGPLYAGYMLAGGYSWRLYFYVIFAFACVLFIVAFVFVEESMYNREGMMAILGAAVSRDVDHEKSSSTTHEIVTPPRRSFVATMKPWSTINRDAPFFMTAIRSFTYFLVPCVFWVIATYGIYIGLGALTFNYTFPIKIVAPPYNWSEQNSGLIAVANACGYFLAIPFTTTSDRLAAHTTKKNNGIRESEMRLPVLLPAMLVAPAGLIVYGLTAQRNLHWFGYFAGVAMVNWGAYFYFTFSLAYAVDSYTANLSEMLIAMNLGKQAISFGMGLELLTWVLSVGVA</sequence>
<feature type="transmembrane region" description="Helical" evidence="5">
    <location>
        <begin position="332"/>
        <end position="351"/>
    </location>
</feature>
<keyword evidence="6" id="KW-0418">Kinase</keyword>
<evidence type="ECO:0000256" key="3">
    <source>
        <dbReference type="ARBA" id="ARBA00022989"/>
    </source>
</evidence>
<dbReference type="Pfam" id="PF07690">
    <property type="entry name" value="MFS_1"/>
    <property type="match status" value="1"/>
</dbReference>
<name>A0A0G2EYB7_PHACM</name>
<comment type="subcellular location">
    <subcellularLocation>
        <location evidence="1">Membrane</location>
        <topology evidence="1">Multi-pass membrane protein</topology>
    </subcellularLocation>
</comment>
<reference evidence="6 7" key="2">
    <citation type="submission" date="2015-05" db="EMBL/GenBank/DDBJ databases">
        <authorList>
            <person name="Morales-Cruz A."/>
            <person name="Amrine K.C."/>
            <person name="Cantu D."/>
        </authorList>
    </citation>
    <scope>NUCLEOTIDE SEQUENCE [LARGE SCALE GENOMIC DNA]</scope>
    <source>
        <strain evidence="6">UCRPC4</strain>
    </source>
</reference>
<proteinExistence type="predicted"/>
<protein>
    <submittedName>
        <fullName evidence="6">Putative serine threonine kinase 16</fullName>
    </submittedName>
</protein>
<dbReference type="GO" id="GO:0005886">
    <property type="term" value="C:plasma membrane"/>
    <property type="evidence" value="ECO:0007669"/>
    <property type="project" value="TreeGrafter"/>
</dbReference>
<dbReference type="Gene3D" id="1.20.1250.20">
    <property type="entry name" value="MFS general substrate transporter like domains"/>
    <property type="match status" value="1"/>
</dbReference>
<keyword evidence="6" id="KW-0808">Transferase</keyword>
<keyword evidence="3 5" id="KW-1133">Transmembrane helix</keyword>
<reference evidence="6 7" key="1">
    <citation type="submission" date="2015-05" db="EMBL/GenBank/DDBJ databases">
        <title>Distinctive expansion of gene families associated with plant cell wall degradation and secondary metabolism in the genomes of grapevine trunk pathogens.</title>
        <authorList>
            <person name="Lawrence D.P."/>
            <person name="Travadon R."/>
            <person name="Rolshausen P.E."/>
            <person name="Baumgartner K."/>
        </authorList>
    </citation>
    <scope>NUCLEOTIDE SEQUENCE [LARGE SCALE GENOMIC DNA]</scope>
    <source>
        <strain evidence="6">UCRPC4</strain>
    </source>
</reference>
<dbReference type="SUPFAM" id="SSF103473">
    <property type="entry name" value="MFS general substrate transporter"/>
    <property type="match status" value="1"/>
</dbReference>
<feature type="transmembrane region" description="Helical" evidence="5">
    <location>
        <begin position="65"/>
        <end position="85"/>
    </location>
</feature>
<evidence type="ECO:0000256" key="1">
    <source>
        <dbReference type="ARBA" id="ARBA00004141"/>
    </source>
</evidence>
<keyword evidence="7" id="KW-1185">Reference proteome</keyword>
<dbReference type="OrthoDB" id="2585655at2759"/>
<feature type="transmembrane region" description="Helical" evidence="5">
    <location>
        <begin position="105"/>
        <end position="125"/>
    </location>
</feature>
<gene>
    <name evidence="6" type="ORF">UCRPC4_g01291</name>
</gene>